<evidence type="ECO:0000256" key="1">
    <source>
        <dbReference type="ARBA" id="ARBA00022741"/>
    </source>
</evidence>
<dbReference type="OrthoDB" id="6593433at2759"/>
<dbReference type="Proteomes" id="UP000008493">
    <property type="component" value="Unassembled WGS sequence"/>
</dbReference>
<dbReference type="EMBL" id="JH971386">
    <property type="protein sequence ID" value="EKM82674.1"/>
    <property type="molecule type" value="Genomic_DNA"/>
</dbReference>
<reference evidence="6" key="1">
    <citation type="journal article" date="2012" name="Proc. Natl. Acad. Sci. U.S.A.">
        <title>Genome sequence of the button mushroom Agaricus bisporus reveals mechanisms governing adaptation to a humic-rich ecological niche.</title>
        <authorList>
            <person name="Morin E."/>
            <person name="Kohler A."/>
            <person name="Baker A.R."/>
            <person name="Foulongne-Oriol M."/>
            <person name="Lombard V."/>
            <person name="Nagy L.G."/>
            <person name="Ohm R.A."/>
            <person name="Patyshakuliyeva A."/>
            <person name="Brun A."/>
            <person name="Aerts A.L."/>
            <person name="Bailey A.M."/>
            <person name="Billette C."/>
            <person name="Coutinho P.M."/>
            <person name="Deakin G."/>
            <person name="Doddapaneni H."/>
            <person name="Floudas D."/>
            <person name="Grimwood J."/>
            <person name="Hilden K."/>
            <person name="Kuees U."/>
            <person name="LaButti K.M."/>
            <person name="Lapidus A."/>
            <person name="Lindquist E.A."/>
            <person name="Lucas S.M."/>
            <person name="Murat C."/>
            <person name="Riley R.W."/>
            <person name="Salamov A.A."/>
            <person name="Schmutz J."/>
            <person name="Subramanian V."/>
            <person name="Woesten H.A.B."/>
            <person name="Xu J."/>
            <person name="Eastwood D.C."/>
            <person name="Foster G.D."/>
            <person name="Sonnenberg A.S."/>
            <person name="Cullen D."/>
            <person name="de Vries R.P."/>
            <person name="Lundell T."/>
            <person name="Hibbett D.S."/>
            <person name="Henrissat B."/>
            <person name="Burton K.S."/>
            <person name="Kerrigan R.W."/>
            <person name="Challen M.P."/>
            <person name="Grigoriev I.V."/>
            <person name="Martin F."/>
        </authorList>
    </citation>
    <scope>NUCLEOTIDE SEQUENCE [LARGE SCALE GENOMIC DNA]</scope>
    <source>
        <strain evidence="6">JB137-S8 / ATCC MYA-4627 / FGSC 10392</strain>
    </source>
</reference>
<dbReference type="InterPro" id="IPR027417">
    <property type="entry name" value="P-loop_NTPase"/>
</dbReference>
<dbReference type="InterPro" id="IPR017871">
    <property type="entry name" value="ABC_transporter-like_CS"/>
</dbReference>
<evidence type="ECO:0000313" key="6">
    <source>
        <dbReference type="Proteomes" id="UP000008493"/>
    </source>
</evidence>
<dbReference type="InterPro" id="IPR003593">
    <property type="entry name" value="AAA+_ATPase"/>
</dbReference>
<dbReference type="OMA" id="TMSIYEN"/>
<keyword evidence="2" id="KW-0067">ATP-binding</keyword>
<evidence type="ECO:0000313" key="5">
    <source>
        <dbReference type="EMBL" id="EKM82674.1"/>
    </source>
</evidence>
<dbReference type="GO" id="GO:0016887">
    <property type="term" value="F:ATP hydrolysis activity"/>
    <property type="evidence" value="ECO:0007669"/>
    <property type="project" value="InterPro"/>
</dbReference>
<dbReference type="GeneID" id="18823230"/>
<dbReference type="SUPFAM" id="SSF52540">
    <property type="entry name" value="P-loop containing nucleoside triphosphate hydrolases"/>
    <property type="match status" value="1"/>
</dbReference>
<dbReference type="STRING" id="597362.K5W768"/>
<gene>
    <name evidence="5" type="ORF">AGABI1DRAFT_111259</name>
</gene>
<dbReference type="eggNOG" id="KOG0055">
    <property type="taxonomic scope" value="Eukaryota"/>
</dbReference>
<sequence>MGEPILELHGITCEVSPGQCLFEDVSFAVNEGDIVVLQGKSGSGKTTLLKCMAFLVLHKGKILYRGRTPQAHGRDKSTRESEGDGLSPFPTISIPTFRTRVLYVPQRPSLLPGTPRDFLYSVSQLKSHQASYTVIDEDSENDELSDVFERAIEVAGKWGVHAILWEREWSNLSGGEAQRIVLATALSLDTAEVLLLDEPTSALDPQSSAMVEEFLIQSVKSKERNLKALIWITHSEEQAKRVGTRFFNFSNGRCEEDISLA</sequence>
<dbReference type="GO" id="GO:0005524">
    <property type="term" value="F:ATP binding"/>
    <property type="evidence" value="ECO:0007669"/>
    <property type="project" value="UniProtKB-KW"/>
</dbReference>
<evidence type="ECO:0000256" key="2">
    <source>
        <dbReference type="ARBA" id="ARBA00022840"/>
    </source>
</evidence>
<dbReference type="PROSITE" id="PS00211">
    <property type="entry name" value="ABC_TRANSPORTER_1"/>
    <property type="match status" value="1"/>
</dbReference>
<keyword evidence="6" id="KW-1185">Reference proteome</keyword>
<dbReference type="PANTHER" id="PTHR43119:SF1">
    <property type="entry name" value="ABC TRANSPORTER DOMAIN-CONTAINING PROTEIN"/>
    <property type="match status" value="1"/>
</dbReference>
<protein>
    <recommendedName>
        <fullName evidence="4">ABC transporter domain-containing protein</fullName>
    </recommendedName>
</protein>
<dbReference type="AlphaFoldDB" id="K5W768"/>
<dbReference type="PANTHER" id="PTHR43119">
    <property type="entry name" value="ABC TRANSPORT PROTEIN ATP-BINDING COMPONENT-RELATED"/>
    <property type="match status" value="1"/>
</dbReference>
<name>K5W768_AGABU</name>
<dbReference type="RefSeq" id="XP_007326630.1">
    <property type="nucleotide sequence ID" value="XM_007326568.1"/>
</dbReference>
<dbReference type="InterPro" id="IPR003439">
    <property type="entry name" value="ABC_transporter-like_ATP-bd"/>
</dbReference>
<proteinExistence type="predicted"/>
<keyword evidence="1" id="KW-0547">Nucleotide-binding</keyword>
<dbReference type="SMART" id="SM00382">
    <property type="entry name" value="AAA"/>
    <property type="match status" value="1"/>
</dbReference>
<feature type="compositionally biased region" description="Basic and acidic residues" evidence="3">
    <location>
        <begin position="72"/>
        <end position="82"/>
    </location>
</feature>
<dbReference type="PROSITE" id="PS50893">
    <property type="entry name" value="ABC_TRANSPORTER_2"/>
    <property type="match status" value="1"/>
</dbReference>
<evidence type="ECO:0000256" key="3">
    <source>
        <dbReference type="SAM" id="MobiDB-lite"/>
    </source>
</evidence>
<dbReference type="KEGG" id="abp:AGABI1DRAFT111259"/>
<dbReference type="HOGENOM" id="CLU_000604_1_22_1"/>
<feature type="domain" description="ABC transporter" evidence="4">
    <location>
        <begin position="6"/>
        <end position="261"/>
    </location>
</feature>
<dbReference type="Gene3D" id="3.40.50.300">
    <property type="entry name" value="P-loop containing nucleotide triphosphate hydrolases"/>
    <property type="match status" value="1"/>
</dbReference>
<dbReference type="InParanoid" id="K5W768"/>
<feature type="region of interest" description="Disordered" evidence="3">
    <location>
        <begin position="68"/>
        <end position="90"/>
    </location>
</feature>
<organism evidence="5 6">
    <name type="scientific">Agaricus bisporus var. burnettii (strain JB137-S8 / ATCC MYA-4627 / FGSC 10392)</name>
    <name type="common">White button mushroom</name>
    <dbReference type="NCBI Taxonomy" id="597362"/>
    <lineage>
        <taxon>Eukaryota</taxon>
        <taxon>Fungi</taxon>
        <taxon>Dikarya</taxon>
        <taxon>Basidiomycota</taxon>
        <taxon>Agaricomycotina</taxon>
        <taxon>Agaricomycetes</taxon>
        <taxon>Agaricomycetidae</taxon>
        <taxon>Agaricales</taxon>
        <taxon>Agaricineae</taxon>
        <taxon>Agaricaceae</taxon>
        <taxon>Agaricus</taxon>
    </lineage>
</organism>
<evidence type="ECO:0000259" key="4">
    <source>
        <dbReference type="PROSITE" id="PS50893"/>
    </source>
</evidence>
<accession>K5W768</accession>
<dbReference type="Pfam" id="PF00005">
    <property type="entry name" value="ABC_tran"/>
    <property type="match status" value="1"/>
</dbReference>